<keyword evidence="5" id="KW-0479">Metal-binding</keyword>
<dbReference type="SMART" id="SM00343">
    <property type="entry name" value="ZnF_C2HC"/>
    <property type="match status" value="1"/>
</dbReference>
<evidence type="ECO:0000256" key="5">
    <source>
        <dbReference type="PROSITE-ProRule" id="PRU00047"/>
    </source>
</evidence>
<dbReference type="GO" id="GO:0006629">
    <property type="term" value="P:lipid metabolic process"/>
    <property type="evidence" value="ECO:0007669"/>
    <property type="project" value="InterPro"/>
</dbReference>
<dbReference type="Pfam" id="PF00098">
    <property type="entry name" value="zf-CCHC"/>
    <property type="match status" value="1"/>
</dbReference>
<protein>
    <recommendedName>
        <fullName evidence="7">CCHC-type domain-containing protein</fullName>
    </recommendedName>
</protein>
<dbReference type="GO" id="GO:0003676">
    <property type="term" value="F:nucleic acid binding"/>
    <property type="evidence" value="ECO:0007669"/>
    <property type="project" value="InterPro"/>
</dbReference>
<dbReference type="GO" id="GO:0016627">
    <property type="term" value="F:oxidoreductase activity, acting on the CH-CH group of donors"/>
    <property type="evidence" value="ECO:0007669"/>
    <property type="project" value="InterPro"/>
</dbReference>
<evidence type="ECO:0000259" key="7">
    <source>
        <dbReference type="PROSITE" id="PS50158"/>
    </source>
</evidence>
<dbReference type="AlphaFoldDB" id="A0A836B7W0"/>
<keyword evidence="5" id="KW-0863">Zinc-finger</keyword>
<organism evidence="8 9">
    <name type="scientific">Chlamydomonas schloesseri</name>
    <dbReference type="NCBI Taxonomy" id="2026947"/>
    <lineage>
        <taxon>Eukaryota</taxon>
        <taxon>Viridiplantae</taxon>
        <taxon>Chlorophyta</taxon>
        <taxon>core chlorophytes</taxon>
        <taxon>Chlorophyceae</taxon>
        <taxon>CS clade</taxon>
        <taxon>Chlamydomonadales</taxon>
        <taxon>Chlamydomonadaceae</taxon>
        <taxon>Chlamydomonas</taxon>
    </lineage>
</organism>
<proteinExistence type="predicted"/>
<dbReference type="GO" id="GO:0016020">
    <property type="term" value="C:membrane"/>
    <property type="evidence" value="ECO:0007669"/>
    <property type="project" value="UniProtKB-SubCell"/>
</dbReference>
<evidence type="ECO:0000256" key="6">
    <source>
        <dbReference type="SAM" id="MobiDB-lite"/>
    </source>
</evidence>
<dbReference type="Pfam" id="PF02544">
    <property type="entry name" value="Steroid_dh"/>
    <property type="match status" value="1"/>
</dbReference>
<feature type="region of interest" description="Disordered" evidence="6">
    <location>
        <begin position="62"/>
        <end position="96"/>
    </location>
</feature>
<dbReference type="PROSITE" id="PS50158">
    <property type="entry name" value="ZF_CCHC"/>
    <property type="match status" value="1"/>
</dbReference>
<dbReference type="GO" id="GO:0008270">
    <property type="term" value="F:zinc ion binding"/>
    <property type="evidence" value="ECO:0007669"/>
    <property type="project" value="UniProtKB-KW"/>
</dbReference>
<name>A0A836B7W0_9CHLO</name>
<reference evidence="8" key="1">
    <citation type="journal article" date="2020" name="bioRxiv">
        <title>Comparative genomics of Chlamydomonas.</title>
        <authorList>
            <person name="Craig R.J."/>
            <person name="Hasan A.R."/>
            <person name="Ness R.W."/>
            <person name="Keightley P.D."/>
        </authorList>
    </citation>
    <scope>NUCLEOTIDE SEQUENCE</scope>
    <source>
        <strain evidence="8">CCAP 11/173</strain>
    </source>
</reference>
<dbReference type="InterPro" id="IPR001878">
    <property type="entry name" value="Znf_CCHC"/>
</dbReference>
<dbReference type="OrthoDB" id="414945at2759"/>
<evidence type="ECO:0000313" key="9">
    <source>
        <dbReference type="Proteomes" id="UP000613740"/>
    </source>
</evidence>
<evidence type="ECO:0000256" key="3">
    <source>
        <dbReference type="ARBA" id="ARBA00022989"/>
    </source>
</evidence>
<dbReference type="Proteomes" id="UP000613740">
    <property type="component" value="Unassembled WGS sequence"/>
</dbReference>
<dbReference type="EMBL" id="JAEHOD010000013">
    <property type="protein sequence ID" value="KAG2449814.1"/>
    <property type="molecule type" value="Genomic_DNA"/>
</dbReference>
<accession>A0A836B7W0</accession>
<keyword evidence="5" id="KW-0862">Zinc</keyword>
<sequence>MSWVGCTMKVQGAGGAGSSSGSGEDISGAIVPALAAGGAGGRSNPHAGKRCYKCGKMGHIKKDCRSKDKGQQQQQAGAGQQQKPKQGHPSRFSPNHVALAAAMYAGNGSSDGGSEPPVKDARLFLDSGSKRHLVLNLMLAASATQRFYRTRYPDDYPKSRKALIPFIL</sequence>
<keyword evidence="9" id="KW-1185">Reference proteome</keyword>
<evidence type="ECO:0000256" key="2">
    <source>
        <dbReference type="ARBA" id="ARBA00022692"/>
    </source>
</evidence>
<dbReference type="SUPFAM" id="SSF57756">
    <property type="entry name" value="Retrovirus zinc finger-like domains"/>
    <property type="match status" value="1"/>
</dbReference>
<dbReference type="Gene3D" id="4.10.60.10">
    <property type="entry name" value="Zinc finger, CCHC-type"/>
    <property type="match status" value="1"/>
</dbReference>
<dbReference type="InterPro" id="IPR036875">
    <property type="entry name" value="Znf_CCHC_sf"/>
</dbReference>
<evidence type="ECO:0000256" key="1">
    <source>
        <dbReference type="ARBA" id="ARBA00004141"/>
    </source>
</evidence>
<comment type="subcellular location">
    <subcellularLocation>
        <location evidence="1">Membrane</location>
        <topology evidence="1">Multi-pass membrane protein</topology>
    </subcellularLocation>
</comment>
<gene>
    <name evidence="8" type="ORF">HYH02_005337</name>
</gene>
<feature type="compositionally biased region" description="Low complexity" evidence="6">
    <location>
        <begin position="71"/>
        <end position="84"/>
    </location>
</feature>
<keyword evidence="2" id="KW-0812">Transmembrane</keyword>
<comment type="caution">
    <text evidence="8">The sequence shown here is derived from an EMBL/GenBank/DDBJ whole genome shotgun (WGS) entry which is preliminary data.</text>
</comment>
<keyword evidence="4" id="KW-0472">Membrane</keyword>
<evidence type="ECO:0000313" key="8">
    <source>
        <dbReference type="EMBL" id="KAG2449814.1"/>
    </source>
</evidence>
<keyword evidence="3" id="KW-1133">Transmembrane helix</keyword>
<evidence type="ECO:0000256" key="4">
    <source>
        <dbReference type="ARBA" id="ARBA00023136"/>
    </source>
</evidence>
<dbReference type="InterPro" id="IPR001104">
    <property type="entry name" value="3-oxo-5_a-steroid_4-DH_C"/>
</dbReference>
<feature type="domain" description="CCHC-type" evidence="7">
    <location>
        <begin position="50"/>
        <end position="66"/>
    </location>
</feature>